<dbReference type="InterPro" id="IPR042211">
    <property type="entry name" value="CRISPR-assoc_Cas1_N"/>
</dbReference>
<keyword evidence="6 9" id="KW-0051">Antiviral defense</keyword>
<dbReference type="Pfam" id="PF01867">
    <property type="entry name" value="Cas_Cas1"/>
    <property type="match status" value="1"/>
</dbReference>
<dbReference type="NCBIfam" id="TIGR03641">
    <property type="entry name" value="cas1_HMARI"/>
    <property type="match status" value="1"/>
</dbReference>
<keyword evidence="3 9" id="KW-0255">Endonuclease</keyword>
<dbReference type="Gene3D" id="1.20.120.920">
    <property type="entry name" value="CRISPR-associated endonuclease Cas1, C-terminal domain"/>
    <property type="match status" value="1"/>
</dbReference>
<feature type="binding site" evidence="9">
    <location>
        <position position="220"/>
    </location>
    <ligand>
        <name>Mn(2+)</name>
        <dbReference type="ChEBI" id="CHEBI:29035"/>
    </ligand>
</feature>
<dbReference type="Gene3D" id="3.100.10.20">
    <property type="entry name" value="CRISPR-associated endonuclease Cas1, N-terminal domain"/>
    <property type="match status" value="1"/>
</dbReference>
<evidence type="ECO:0000256" key="4">
    <source>
        <dbReference type="ARBA" id="ARBA00022801"/>
    </source>
</evidence>
<comment type="caution">
    <text evidence="10">The sequence shown here is derived from an EMBL/GenBank/DDBJ whole genome shotgun (WGS) entry which is preliminary data.</text>
</comment>
<dbReference type="HAMAP" id="MF_01470">
    <property type="entry name" value="Cas1"/>
    <property type="match status" value="1"/>
</dbReference>
<dbReference type="GO" id="GO:0051607">
    <property type="term" value="P:defense response to virus"/>
    <property type="evidence" value="ECO:0007669"/>
    <property type="project" value="UniProtKB-UniRule"/>
</dbReference>
<dbReference type="PATRIC" id="fig|1422.17.peg.1331"/>
<evidence type="ECO:0000256" key="6">
    <source>
        <dbReference type="ARBA" id="ARBA00023118"/>
    </source>
</evidence>
<dbReference type="InterPro" id="IPR019858">
    <property type="entry name" value="CRISPR-assoc_Cas1_HMARI/TNEAP"/>
</dbReference>
<dbReference type="AlphaFoldDB" id="A0A150N650"/>
<evidence type="ECO:0000256" key="1">
    <source>
        <dbReference type="ARBA" id="ARBA00022722"/>
    </source>
</evidence>
<dbReference type="InterPro" id="IPR042206">
    <property type="entry name" value="CRISPR-assoc_Cas1_C"/>
</dbReference>
<keyword evidence="4 9" id="KW-0378">Hydrolase</keyword>
<dbReference type="InterPro" id="IPR002729">
    <property type="entry name" value="CRISPR-assoc_Cas1"/>
</dbReference>
<comment type="function">
    <text evidence="9">CRISPR (clustered regularly interspaced short palindromic repeat), is an adaptive immune system that provides protection against mobile genetic elements (viruses, transposable elements and conjugative plasmids). CRISPR clusters contain spacers, sequences complementary to antecedent mobile elements, and target invading nucleic acids. CRISPR clusters are transcribed and processed into CRISPR RNA (crRNA). Acts as a dsDNA endonuclease. Involved in the integration of spacer DNA into the CRISPR cassette.</text>
</comment>
<gene>
    <name evidence="9" type="primary">cas1</name>
    <name evidence="10" type="ORF">B4114_1724</name>
</gene>
<dbReference type="GO" id="GO:0016787">
    <property type="term" value="F:hydrolase activity"/>
    <property type="evidence" value="ECO:0007669"/>
    <property type="project" value="UniProtKB-KW"/>
</dbReference>
<name>A0A150N650_GEOSE</name>
<comment type="subunit">
    <text evidence="9">Homodimer, forms a heterotetramer with a Cas2 homodimer.</text>
</comment>
<dbReference type="GO" id="GO:0004520">
    <property type="term" value="F:DNA endonuclease activity"/>
    <property type="evidence" value="ECO:0007669"/>
    <property type="project" value="InterPro"/>
</dbReference>
<dbReference type="GO" id="GO:0046872">
    <property type="term" value="F:metal ion binding"/>
    <property type="evidence" value="ECO:0007669"/>
    <property type="project" value="UniProtKB-UniRule"/>
</dbReference>
<evidence type="ECO:0000256" key="7">
    <source>
        <dbReference type="ARBA" id="ARBA00023125"/>
    </source>
</evidence>
<evidence type="ECO:0000256" key="2">
    <source>
        <dbReference type="ARBA" id="ARBA00022723"/>
    </source>
</evidence>
<evidence type="ECO:0000256" key="8">
    <source>
        <dbReference type="ARBA" id="ARBA00023211"/>
    </source>
</evidence>
<dbReference type="PANTHER" id="PTHR43219">
    <property type="entry name" value="CRISPR-ASSOCIATED ENDONUCLEASE CAS1"/>
    <property type="match status" value="1"/>
</dbReference>
<dbReference type="PANTHER" id="PTHR43219:SF2">
    <property type="entry name" value="CRISPR-ASSOCIATED ENDONUCLEASE CAS1"/>
    <property type="match status" value="1"/>
</dbReference>
<feature type="binding site" evidence="9">
    <location>
        <position position="235"/>
    </location>
    <ligand>
        <name>Mn(2+)</name>
        <dbReference type="ChEBI" id="CHEBI:29035"/>
    </ligand>
</feature>
<keyword evidence="8 9" id="KW-0464">Manganese</keyword>
<keyword evidence="2 9" id="KW-0479">Metal-binding</keyword>
<keyword evidence="7 9" id="KW-0238">DNA-binding</keyword>
<evidence type="ECO:0000256" key="9">
    <source>
        <dbReference type="HAMAP-Rule" id="MF_01470"/>
    </source>
</evidence>
<keyword evidence="5 9" id="KW-0460">Magnesium</keyword>
<feature type="binding site" evidence="9">
    <location>
        <position position="155"/>
    </location>
    <ligand>
        <name>Mn(2+)</name>
        <dbReference type="ChEBI" id="CHEBI:29035"/>
    </ligand>
</feature>
<evidence type="ECO:0000313" key="11">
    <source>
        <dbReference type="Proteomes" id="UP000075517"/>
    </source>
</evidence>
<comment type="cofactor">
    <cofactor evidence="9">
        <name>Mg(2+)</name>
        <dbReference type="ChEBI" id="CHEBI:18420"/>
    </cofactor>
    <cofactor evidence="9">
        <name>Mn(2+)</name>
        <dbReference type="ChEBI" id="CHEBI:29035"/>
    </cofactor>
</comment>
<dbReference type="NCBIfam" id="TIGR00287">
    <property type="entry name" value="cas1"/>
    <property type="match status" value="1"/>
</dbReference>
<dbReference type="GO" id="GO:0043571">
    <property type="term" value="P:maintenance of CRISPR repeat elements"/>
    <property type="evidence" value="ECO:0007669"/>
    <property type="project" value="UniProtKB-UniRule"/>
</dbReference>
<comment type="similarity">
    <text evidence="9">Belongs to the CRISPR-associated endonuclease Cas1 family.</text>
</comment>
<evidence type="ECO:0000256" key="5">
    <source>
        <dbReference type="ARBA" id="ARBA00022842"/>
    </source>
</evidence>
<dbReference type="EMBL" id="LQYY01000122">
    <property type="protein sequence ID" value="KYD32181.1"/>
    <property type="molecule type" value="Genomic_DNA"/>
</dbReference>
<accession>A0A150N650</accession>
<keyword evidence="1 9" id="KW-0540">Nuclease</keyword>
<sequence>MMLKDHYIFSNGRLKRKDNTIYFLDEKENKRSLPVHQIENLYIFGEVDFNSALLNLLSQHEVHLHIFNYYGFYAGTFCPRNRKVSGFTVVQQSAHYLDNGKRLYIAKMFLESAVHHMLRNIRRHREKTEIYIHQIEEETKKLDAASTIQELMGIEGRIRQHYYQSFNGILKQDFTFEKRTKQPPRDPLNALISFGNSLCYTTVLGEIYKTPLDPTVSFLHEPSTRRFSLSLDLAEIFKPLIVDPVIIASINNRIITNKHFDDIDGMVFLNEEGKKKFIMEWENKLATSIQHRKLKRKVSYRHFIRLECYKLIKHFIGDERYKPLKAWW</sequence>
<evidence type="ECO:0000313" key="10">
    <source>
        <dbReference type="EMBL" id="KYD32181.1"/>
    </source>
</evidence>
<dbReference type="EC" id="3.1.-.-" evidence="9"/>
<dbReference type="Proteomes" id="UP000075517">
    <property type="component" value="Unassembled WGS sequence"/>
</dbReference>
<protein>
    <recommendedName>
        <fullName evidence="9">CRISPR-associated endonuclease Cas1</fullName>
        <ecNumber evidence="9">3.1.-.-</ecNumber>
    </recommendedName>
</protein>
<dbReference type="CDD" id="cd09722">
    <property type="entry name" value="Cas1_I-B"/>
    <property type="match status" value="1"/>
</dbReference>
<proteinExistence type="inferred from homology"/>
<evidence type="ECO:0000256" key="3">
    <source>
        <dbReference type="ARBA" id="ARBA00022759"/>
    </source>
</evidence>
<organism evidence="10 11">
    <name type="scientific">Geobacillus stearothermophilus</name>
    <name type="common">Bacillus stearothermophilus</name>
    <dbReference type="NCBI Taxonomy" id="1422"/>
    <lineage>
        <taxon>Bacteria</taxon>
        <taxon>Bacillati</taxon>
        <taxon>Bacillota</taxon>
        <taxon>Bacilli</taxon>
        <taxon>Bacillales</taxon>
        <taxon>Anoxybacillaceae</taxon>
        <taxon>Geobacillus</taxon>
    </lineage>
</organism>
<dbReference type="GO" id="GO:0003677">
    <property type="term" value="F:DNA binding"/>
    <property type="evidence" value="ECO:0007669"/>
    <property type="project" value="UniProtKB-KW"/>
</dbReference>
<reference evidence="10 11" key="1">
    <citation type="submission" date="2016-01" db="EMBL/GenBank/DDBJ databases">
        <title>Draft Genome Sequences of Seven Thermophilic Sporeformers Isolated from Foods.</title>
        <authorList>
            <person name="Berendsen E.M."/>
            <person name="Wells-Bennik M.H."/>
            <person name="Krawcyk A.O."/>
            <person name="De Jong A."/>
            <person name="Holsappel S."/>
            <person name="Eijlander R.T."/>
            <person name="Kuipers O.P."/>
        </authorList>
    </citation>
    <scope>NUCLEOTIDE SEQUENCE [LARGE SCALE GENOMIC DNA]</scope>
    <source>
        <strain evidence="10 11">B4114</strain>
    </source>
</reference>